<protein>
    <submittedName>
        <fullName evidence="2">Uncharacterized protein</fullName>
    </submittedName>
</protein>
<evidence type="ECO:0000256" key="1">
    <source>
        <dbReference type="SAM" id="Phobius"/>
    </source>
</evidence>
<feature type="transmembrane region" description="Helical" evidence="1">
    <location>
        <begin position="88"/>
        <end position="107"/>
    </location>
</feature>
<keyword evidence="1" id="KW-0812">Transmembrane</keyword>
<dbReference type="AlphaFoldDB" id="A0A9X2DX82"/>
<dbReference type="RefSeq" id="WP_251944681.1">
    <property type="nucleotide sequence ID" value="NZ_JAMRYM010000021.1"/>
</dbReference>
<evidence type="ECO:0000313" key="3">
    <source>
        <dbReference type="Proteomes" id="UP001155240"/>
    </source>
</evidence>
<feature type="transmembrane region" description="Helical" evidence="1">
    <location>
        <begin position="12"/>
        <end position="31"/>
    </location>
</feature>
<keyword evidence="1" id="KW-0472">Membrane</keyword>
<reference evidence="2" key="1">
    <citation type="submission" date="2022-06" db="EMBL/GenBank/DDBJ databases">
        <title>Whole genome shotgun sequencing (WGS) of Rathayibacter sp. ZW T2_19, isolated from stored onions (Allium cepa).</title>
        <authorList>
            <person name="Stoll D.A."/>
            <person name="Huch M."/>
        </authorList>
    </citation>
    <scope>NUCLEOTIDE SEQUENCE</scope>
    <source>
        <strain evidence="2">ZW T2_19</strain>
    </source>
</reference>
<keyword evidence="1" id="KW-1133">Transmembrane helix</keyword>
<sequence length="111" mass="12098">MNGREGRDPVPGALLIIGLVCIAVAFLKVYASGRRGWRDVCVEDFPYRGPTGDVVSGEPSWWPLGVRCEHRGANSGDLLVVEHTGWDLTALVLLGLAAVVTWFAVTVRRPR</sequence>
<proteinExistence type="predicted"/>
<organism evidence="2 3">
    <name type="scientific">Rathayibacter rubneri</name>
    <dbReference type="NCBI Taxonomy" id="2950106"/>
    <lineage>
        <taxon>Bacteria</taxon>
        <taxon>Bacillati</taxon>
        <taxon>Actinomycetota</taxon>
        <taxon>Actinomycetes</taxon>
        <taxon>Micrococcales</taxon>
        <taxon>Microbacteriaceae</taxon>
        <taxon>Rathayibacter</taxon>
    </lineage>
</organism>
<gene>
    <name evidence="2" type="ORF">NB037_07365</name>
</gene>
<dbReference type="EMBL" id="JAMRYM010000021">
    <property type="protein sequence ID" value="MCM6762234.1"/>
    <property type="molecule type" value="Genomic_DNA"/>
</dbReference>
<comment type="caution">
    <text evidence="2">The sequence shown here is derived from an EMBL/GenBank/DDBJ whole genome shotgun (WGS) entry which is preliminary data.</text>
</comment>
<accession>A0A9X2DX82</accession>
<dbReference type="Proteomes" id="UP001155240">
    <property type="component" value="Unassembled WGS sequence"/>
</dbReference>
<name>A0A9X2DX82_9MICO</name>
<evidence type="ECO:0000313" key="2">
    <source>
        <dbReference type="EMBL" id="MCM6762234.1"/>
    </source>
</evidence>
<keyword evidence="3" id="KW-1185">Reference proteome</keyword>